<dbReference type="STRING" id="390241.SAMN04488023_10618"/>
<proteinExistence type="predicted"/>
<dbReference type="EMBL" id="FOGG01000006">
    <property type="protein sequence ID" value="SER24125.1"/>
    <property type="molecule type" value="Genomic_DNA"/>
</dbReference>
<gene>
    <name evidence="1" type="ORF">SAMN04488023_10618</name>
</gene>
<keyword evidence="2" id="KW-1185">Reference proteome</keyword>
<organism evidence="1 2">
    <name type="scientific">Pedobacter rhizosphaerae</name>
    <dbReference type="NCBI Taxonomy" id="390241"/>
    <lineage>
        <taxon>Bacteria</taxon>
        <taxon>Pseudomonadati</taxon>
        <taxon>Bacteroidota</taxon>
        <taxon>Sphingobacteriia</taxon>
        <taxon>Sphingobacteriales</taxon>
        <taxon>Sphingobacteriaceae</taxon>
        <taxon>Pedobacter</taxon>
    </lineage>
</organism>
<name>A0A1H9MKZ2_9SPHI</name>
<evidence type="ECO:0000313" key="2">
    <source>
        <dbReference type="Proteomes" id="UP000199572"/>
    </source>
</evidence>
<dbReference type="Proteomes" id="UP000199572">
    <property type="component" value="Unassembled WGS sequence"/>
</dbReference>
<accession>A0A1H9MKZ2</accession>
<sequence length="348" mass="39406">MKMKTNKYLLSAFVMLCGIMLMLVSCKKNLPDNRLSIANDSQFTQYLYQPTLGRSTLFANNFTYGNSSRPLDFKIVNMRTFGGEPAPELTKLYPVKVWKTAYDGTEKSLAEIEAKRVIENHPLFEIRPHSGEFLMWAEANSNMIKAQPDSGYVFDVEMSNSGGRKYFQNFRLSPLRERPYEPSPLDPITGQGTTTSISPSSIFITGVKTNQFLTSSDVRVVFNKIPKGTPGYSGHSISFKFVDTLAQAIDPNKFALTDWGNLVHGFNMVKDANKVKFDIAYPIPLTAYPTKFTTLDGAAARVVFRFDRQAFGAVLQHCYLALNFKIYEEGDWEIIFQFKNDKPKFDND</sequence>
<protein>
    <recommendedName>
        <fullName evidence="3">DUF5007 domain-containing protein</fullName>
    </recommendedName>
</protein>
<evidence type="ECO:0008006" key="3">
    <source>
        <dbReference type="Google" id="ProtNLM"/>
    </source>
</evidence>
<dbReference type="AlphaFoldDB" id="A0A1H9MKZ2"/>
<reference evidence="2" key="1">
    <citation type="submission" date="2016-10" db="EMBL/GenBank/DDBJ databases">
        <authorList>
            <person name="Varghese N."/>
            <person name="Submissions S."/>
        </authorList>
    </citation>
    <scope>NUCLEOTIDE SEQUENCE [LARGE SCALE GENOMIC DNA]</scope>
    <source>
        <strain evidence="2">DSM 18610</strain>
    </source>
</reference>
<dbReference type="PROSITE" id="PS51257">
    <property type="entry name" value="PROKAR_LIPOPROTEIN"/>
    <property type="match status" value="1"/>
</dbReference>
<dbReference type="InterPro" id="IPR032173">
    <property type="entry name" value="DUF5007"/>
</dbReference>
<dbReference type="OrthoDB" id="737630at2"/>
<dbReference type="Pfam" id="PF16398">
    <property type="entry name" value="DUF5007"/>
    <property type="match status" value="1"/>
</dbReference>
<evidence type="ECO:0000313" key="1">
    <source>
        <dbReference type="EMBL" id="SER24125.1"/>
    </source>
</evidence>